<accession>A0A2T7NED6</accession>
<feature type="region of interest" description="Disordered" evidence="2">
    <location>
        <begin position="255"/>
        <end position="276"/>
    </location>
</feature>
<evidence type="ECO:0000259" key="3">
    <source>
        <dbReference type="SMART" id="SM01046"/>
    </source>
</evidence>
<dbReference type="SMART" id="SM01046">
    <property type="entry name" value="c-SKI_SMAD_bind"/>
    <property type="match status" value="1"/>
</dbReference>
<dbReference type="Pfam" id="PF08782">
    <property type="entry name" value="c-SKI_SMAD_bind"/>
    <property type="match status" value="1"/>
</dbReference>
<dbReference type="Gene3D" id="3.10.260.20">
    <property type="entry name" value="Ski"/>
    <property type="match status" value="1"/>
</dbReference>
<gene>
    <name evidence="4" type="ORF">C0Q70_20015</name>
</gene>
<feature type="domain" description="c-SKI SMAD4-binding" evidence="3">
    <location>
        <begin position="385"/>
        <end position="477"/>
    </location>
</feature>
<comment type="similarity">
    <text evidence="1">Belongs to the SKI family.</text>
</comment>
<dbReference type="Gene3D" id="3.10.390.10">
    <property type="entry name" value="SAND domain-like"/>
    <property type="match status" value="1"/>
</dbReference>
<evidence type="ECO:0000313" key="5">
    <source>
        <dbReference type="Proteomes" id="UP000245119"/>
    </source>
</evidence>
<feature type="compositionally biased region" description="Low complexity" evidence="2">
    <location>
        <begin position="527"/>
        <end position="536"/>
    </location>
</feature>
<dbReference type="InterPro" id="IPR003380">
    <property type="entry name" value="SKI/SNO/DAC"/>
</dbReference>
<dbReference type="GO" id="GO:0000978">
    <property type="term" value="F:RNA polymerase II cis-regulatory region sequence-specific DNA binding"/>
    <property type="evidence" value="ECO:0007669"/>
    <property type="project" value="TreeGrafter"/>
</dbReference>
<comment type="caution">
    <text evidence="4">The sequence shown here is derived from an EMBL/GenBank/DDBJ whole genome shotgun (WGS) entry which is preliminary data.</text>
</comment>
<dbReference type="EMBL" id="PZQS01000013">
    <property type="protein sequence ID" value="PVD19526.1"/>
    <property type="molecule type" value="Genomic_DNA"/>
</dbReference>
<dbReference type="PANTHER" id="PTHR10005:SF26">
    <property type="entry name" value="CORL"/>
    <property type="match status" value="1"/>
</dbReference>
<dbReference type="AlphaFoldDB" id="A0A2T7NED6"/>
<dbReference type="GO" id="GO:0000122">
    <property type="term" value="P:negative regulation of transcription by RNA polymerase II"/>
    <property type="evidence" value="ECO:0007669"/>
    <property type="project" value="TreeGrafter"/>
</dbReference>
<feature type="compositionally biased region" description="Pro residues" evidence="2">
    <location>
        <begin position="510"/>
        <end position="526"/>
    </location>
</feature>
<evidence type="ECO:0000313" key="4">
    <source>
        <dbReference type="EMBL" id="PVD19526.1"/>
    </source>
</evidence>
<keyword evidence="5" id="KW-1185">Reference proteome</keyword>
<dbReference type="GO" id="GO:0046332">
    <property type="term" value="F:SMAD binding"/>
    <property type="evidence" value="ECO:0007669"/>
    <property type="project" value="InterPro"/>
</dbReference>
<feature type="region of interest" description="Disordered" evidence="2">
    <location>
        <begin position="502"/>
        <end position="536"/>
    </location>
</feature>
<dbReference type="GO" id="GO:0030514">
    <property type="term" value="P:negative regulation of BMP signaling pathway"/>
    <property type="evidence" value="ECO:0007669"/>
    <property type="project" value="TreeGrafter"/>
</dbReference>
<reference evidence="4 5" key="1">
    <citation type="submission" date="2018-04" db="EMBL/GenBank/DDBJ databases">
        <title>The genome of golden apple snail Pomacea canaliculata provides insight into stress tolerance and invasive adaptation.</title>
        <authorList>
            <person name="Liu C."/>
            <person name="Liu B."/>
            <person name="Ren Y."/>
            <person name="Zhang Y."/>
            <person name="Wang H."/>
            <person name="Li S."/>
            <person name="Jiang F."/>
            <person name="Yin L."/>
            <person name="Zhang G."/>
            <person name="Qian W."/>
            <person name="Fan W."/>
        </authorList>
    </citation>
    <scope>NUCLEOTIDE SEQUENCE [LARGE SCALE GENOMIC DNA]</scope>
    <source>
        <strain evidence="4">SZHN2017</strain>
        <tissue evidence="4">Muscle</tissue>
    </source>
</reference>
<dbReference type="SUPFAM" id="SSF63763">
    <property type="entry name" value="SAND domain-like"/>
    <property type="match status" value="1"/>
</dbReference>
<name>A0A2T7NED6_POMCA</name>
<proteinExistence type="inferred from homology"/>
<dbReference type="InterPro" id="IPR009061">
    <property type="entry name" value="DNA-bd_dom_put_sf"/>
</dbReference>
<dbReference type="Pfam" id="PF02437">
    <property type="entry name" value="Ski_Sno_DHD"/>
    <property type="match status" value="1"/>
</dbReference>
<dbReference type="CDD" id="cd21080">
    <property type="entry name" value="DHD_Skor"/>
    <property type="match status" value="1"/>
</dbReference>
<organism evidence="4 5">
    <name type="scientific">Pomacea canaliculata</name>
    <name type="common">Golden apple snail</name>
    <dbReference type="NCBI Taxonomy" id="400727"/>
    <lineage>
        <taxon>Eukaryota</taxon>
        <taxon>Metazoa</taxon>
        <taxon>Spiralia</taxon>
        <taxon>Lophotrochozoa</taxon>
        <taxon>Mollusca</taxon>
        <taxon>Gastropoda</taxon>
        <taxon>Caenogastropoda</taxon>
        <taxon>Architaenioglossa</taxon>
        <taxon>Ampullarioidea</taxon>
        <taxon>Ampullariidae</taxon>
        <taxon>Pomacea</taxon>
    </lineage>
</organism>
<evidence type="ECO:0000256" key="1">
    <source>
        <dbReference type="ARBA" id="ARBA00009513"/>
    </source>
</evidence>
<dbReference type="InterPro" id="IPR010919">
    <property type="entry name" value="SAND-like_dom_sf"/>
</dbReference>
<dbReference type="GO" id="GO:0000981">
    <property type="term" value="F:DNA-binding transcription factor activity, RNA polymerase II-specific"/>
    <property type="evidence" value="ECO:0007669"/>
    <property type="project" value="TreeGrafter"/>
</dbReference>
<dbReference type="InterPro" id="IPR037000">
    <property type="entry name" value="Ski_DNA-bd_sf"/>
</dbReference>
<dbReference type="SUPFAM" id="SSF46955">
    <property type="entry name" value="Putative DNA-binding domain"/>
    <property type="match status" value="1"/>
</dbReference>
<evidence type="ECO:0000256" key="2">
    <source>
        <dbReference type="SAM" id="MobiDB-lite"/>
    </source>
</evidence>
<feature type="compositionally biased region" description="Basic and acidic residues" evidence="2">
    <location>
        <begin position="258"/>
        <end position="276"/>
    </location>
</feature>
<dbReference type="GO" id="GO:0005667">
    <property type="term" value="C:transcription regulator complex"/>
    <property type="evidence" value="ECO:0007669"/>
    <property type="project" value="TreeGrafter"/>
</dbReference>
<feature type="region of interest" description="Disordered" evidence="2">
    <location>
        <begin position="46"/>
        <end position="79"/>
    </location>
</feature>
<sequence length="853" mass="91375">MRETFAKKLEEPFPACCLLSGVQGGRKTDPGQCSFSSHPVLRPAVDHLTNSERGTNQLERPDDTPESKSMPIEKQSGDGECKVTSWMNRMTEGGGGGDQVKDKQSENTDLLTAAPVSAALCHDNDLAESLTQDRIHTESEVTDVNTIVHPGEISCRDVDVILTPKTDEDRLRLHSSEDVTSQHRHFDSDESVDDDEELEVTCSPVGEEDELRFFRERGASMLEAGHHSLTLSRQIRSGGESLDEMVDSEADDTCQTFDSRDNDGADVSVADRGEGGAEEEKVGSVMLYGYPIICLHVEGKERLCLAQISSTLLQDFSYNEIHNRRVALGITCLQCTPQQLEVLRRSGAMPISSRRCGLITKREAERLVRSFISDVPPPRLPDNFTFKVRHSCGWGCEGYFVPARYNSSRAKCIKCCTCEAYFSPNKFIFHYHRLDGASYRHPDAANFNSWRRHLELVHEEKDDRVLHAWEDVKAMFNGGSRKRLAGPSTAFSPSSPAAASLTSLSSAAPKPMPLPPPLPLPQPQPPTSSMSFSSALSGGLSMVTSTPCYRGDPGGTSVGSSFWPLQPSAMTQTAAQLVSSNPPSRLLPQSGIVPPAPAAVAPAAAPHPAFYSNGSYGRIASYGEFLRTMSLPYNTSNNNNNNSGGPTTGSVLGDWHRLRLSGLLPVLGPATPPAGVFAAAAYPINPFGYQPAFVGGGSDGIVTCRDRCQVPPLQICSLQDAAPSGCSALTVKAADGSGGGGKVLAAGLGDLFNNPPQVMNNGDRTDPAARGGAGGSSSRGELGSEYRRLPASADDAVSHSLGDDDEEANQKKRNSPPAGKASNGMKGAQKDEGNMTDGLTSYGPCLSMKKVRV</sequence>
<dbReference type="Proteomes" id="UP000245119">
    <property type="component" value="Linkage Group LG13"/>
</dbReference>
<dbReference type="OrthoDB" id="3938623at2759"/>
<dbReference type="PANTHER" id="PTHR10005">
    <property type="entry name" value="SKI ONCOGENE-RELATED"/>
    <property type="match status" value="1"/>
</dbReference>
<dbReference type="GO" id="GO:0005737">
    <property type="term" value="C:cytoplasm"/>
    <property type="evidence" value="ECO:0007669"/>
    <property type="project" value="TreeGrafter"/>
</dbReference>
<dbReference type="InterPro" id="IPR014890">
    <property type="entry name" value="c-SKI_SMAD4-bd_dom"/>
</dbReference>
<dbReference type="InterPro" id="IPR023216">
    <property type="entry name" value="Tscrpt_reg_SKI_SnoN"/>
</dbReference>
<protein>
    <recommendedName>
        <fullName evidence="3">c-SKI SMAD4-binding domain-containing protein</fullName>
    </recommendedName>
</protein>
<dbReference type="GO" id="GO:0005634">
    <property type="term" value="C:nucleus"/>
    <property type="evidence" value="ECO:0007669"/>
    <property type="project" value="TreeGrafter"/>
</dbReference>
<feature type="region of interest" description="Disordered" evidence="2">
    <location>
        <begin position="755"/>
        <end position="853"/>
    </location>
</feature>